<sequence length="300" mass="34225">MGHVTTCSYANSKKEDFQRISEEFINIWNFPHCIGAIDGKHIRILCPKNSMFCNYKHYFSVVLQGVADANYKFIAVEIGAYGKQNDGGTFHASELYRQLKNKELSIPEPSYFAQTTTKAPFVLISDEAYPLLPFLLKPFGGTNLSFEHECFNKRLSRARKCIECAFGIITAKWRILSKSIETNIETADAIIKCISILHNVIIDKEGFQRHLSDVSVENCETNTEKRMTGRPLNEAKSIRDIFVTFFTTSFILPLNNFTQNYVLTIATVTFINKYANKYSTYLPSSFIMALISLQYLLTTF</sequence>
<dbReference type="GO" id="GO:0004518">
    <property type="term" value="F:nuclease activity"/>
    <property type="evidence" value="ECO:0007669"/>
    <property type="project" value="UniProtKB-KW"/>
</dbReference>
<dbReference type="PANTHER" id="PTHR22930:SF269">
    <property type="entry name" value="NUCLEASE HARBI1-LIKE PROTEIN"/>
    <property type="match status" value="1"/>
</dbReference>
<dbReference type="InterPro" id="IPR045249">
    <property type="entry name" value="HARBI1-like"/>
</dbReference>
<evidence type="ECO:0000256" key="5">
    <source>
        <dbReference type="ARBA" id="ARBA00022723"/>
    </source>
</evidence>
<evidence type="ECO:0000259" key="8">
    <source>
        <dbReference type="Pfam" id="PF13359"/>
    </source>
</evidence>
<keyword evidence="4" id="KW-0540">Nuclease</keyword>
<comment type="subcellular location">
    <subcellularLocation>
        <location evidence="2">Nucleus</location>
    </subcellularLocation>
</comment>
<dbReference type="AlphaFoldDB" id="V5GD51"/>
<evidence type="ECO:0000256" key="7">
    <source>
        <dbReference type="ARBA" id="ARBA00023242"/>
    </source>
</evidence>
<evidence type="ECO:0000256" key="4">
    <source>
        <dbReference type="ARBA" id="ARBA00022722"/>
    </source>
</evidence>
<evidence type="ECO:0000256" key="1">
    <source>
        <dbReference type="ARBA" id="ARBA00001968"/>
    </source>
</evidence>
<dbReference type="Pfam" id="PF13359">
    <property type="entry name" value="DDE_Tnp_4"/>
    <property type="match status" value="1"/>
</dbReference>
<gene>
    <name evidence="9" type="primary">HARB1</name>
</gene>
<dbReference type="InterPro" id="IPR027806">
    <property type="entry name" value="HARBI1_dom"/>
</dbReference>
<proteinExistence type="inferred from homology"/>
<keyword evidence="6" id="KW-0378">Hydrolase</keyword>
<dbReference type="GO" id="GO:0046872">
    <property type="term" value="F:metal ion binding"/>
    <property type="evidence" value="ECO:0007669"/>
    <property type="project" value="UniProtKB-KW"/>
</dbReference>
<reference evidence="9" key="1">
    <citation type="submission" date="2013-07" db="EMBL/GenBank/DDBJ databases">
        <title>Midgut Transcriptome Profiling of Anoplphora glabripennis, a Lignocellulose Degrading, Wood-Boring Cerambycid.</title>
        <authorList>
            <person name="Scully E.D."/>
            <person name="Hoover K."/>
            <person name="Carlson J.E."/>
            <person name="Tien M."/>
            <person name="Geib S.M."/>
        </authorList>
    </citation>
    <scope>NUCLEOTIDE SEQUENCE</scope>
</reference>
<keyword evidence="7" id="KW-0539">Nucleus</keyword>
<keyword evidence="5" id="KW-0479">Metal-binding</keyword>
<evidence type="ECO:0000256" key="3">
    <source>
        <dbReference type="ARBA" id="ARBA00006958"/>
    </source>
</evidence>
<evidence type="ECO:0000256" key="6">
    <source>
        <dbReference type="ARBA" id="ARBA00022801"/>
    </source>
</evidence>
<comment type="similarity">
    <text evidence="3">Belongs to the HARBI1 family.</text>
</comment>
<protein>
    <submittedName>
        <fullName evidence="9">Putative nuclease</fullName>
    </submittedName>
</protein>
<evidence type="ECO:0000313" key="9">
    <source>
        <dbReference type="EMBL" id="JAB68085.1"/>
    </source>
</evidence>
<accession>V5GD51</accession>
<organism evidence="9">
    <name type="scientific">Anoplophora glabripennis</name>
    <name type="common">Asian longhorn beetle</name>
    <name type="synonym">Anoplophora nobilis</name>
    <dbReference type="NCBI Taxonomy" id="217634"/>
    <lineage>
        <taxon>Eukaryota</taxon>
        <taxon>Metazoa</taxon>
        <taxon>Ecdysozoa</taxon>
        <taxon>Arthropoda</taxon>
        <taxon>Hexapoda</taxon>
        <taxon>Insecta</taxon>
        <taxon>Pterygota</taxon>
        <taxon>Neoptera</taxon>
        <taxon>Endopterygota</taxon>
        <taxon>Coleoptera</taxon>
        <taxon>Polyphaga</taxon>
        <taxon>Cucujiformia</taxon>
        <taxon>Chrysomeloidea</taxon>
        <taxon>Cerambycidae</taxon>
        <taxon>Lamiinae</taxon>
        <taxon>Lamiini</taxon>
        <taxon>Anoplophora</taxon>
    </lineage>
</organism>
<dbReference type="EMBL" id="GALX01000381">
    <property type="protein sequence ID" value="JAB68085.1"/>
    <property type="molecule type" value="Transcribed_RNA"/>
</dbReference>
<evidence type="ECO:0000256" key="2">
    <source>
        <dbReference type="ARBA" id="ARBA00004123"/>
    </source>
</evidence>
<name>V5GD51_ANOGL</name>
<dbReference type="GO" id="GO:0016787">
    <property type="term" value="F:hydrolase activity"/>
    <property type="evidence" value="ECO:0007669"/>
    <property type="project" value="UniProtKB-KW"/>
</dbReference>
<dbReference type="PANTHER" id="PTHR22930">
    <property type="match status" value="1"/>
</dbReference>
<comment type="cofactor">
    <cofactor evidence="1">
        <name>a divalent metal cation</name>
        <dbReference type="ChEBI" id="CHEBI:60240"/>
    </cofactor>
</comment>
<feature type="domain" description="DDE Tnp4" evidence="8">
    <location>
        <begin position="37"/>
        <end position="199"/>
    </location>
</feature>
<dbReference type="GO" id="GO:0005634">
    <property type="term" value="C:nucleus"/>
    <property type="evidence" value="ECO:0007669"/>
    <property type="project" value="UniProtKB-SubCell"/>
</dbReference>